<feature type="region of interest" description="Disordered" evidence="1">
    <location>
        <begin position="1"/>
        <end position="48"/>
    </location>
</feature>
<evidence type="ECO:0000259" key="2">
    <source>
        <dbReference type="Pfam" id="PF08044"/>
    </source>
</evidence>
<dbReference type="PANTHER" id="PTHR40763:SF4">
    <property type="entry name" value="DUF1707 DOMAIN-CONTAINING PROTEIN"/>
    <property type="match status" value="1"/>
</dbReference>
<feature type="domain" description="DUF1707" evidence="2">
    <location>
        <begin position="41"/>
        <end position="93"/>
    </location>
</feature>
<sequence>MTEDSSQPASLQKQPSAERPPAPAATPSPAPAPAPAADAGVRASDADRDRVADILREALAEGRLDAEEHGERIEAVYAAKTMGELEPLVRDLPAGRSGVSGAEHDSAQPGASGQRSYGTSFANFAASHTSGPPVPGYGPKENLVAIFSGAGRKGRWRVPRKINAFACFGGIEIDLTEALFEHPHVQINATAIFGGIEIRVPENVTLQQKGAGIFGGFDVQVTDSPDPNAPVVLVEGAAVFGGVDAKPKRGRLVQNLRDRFRKEL</sequence>
<protein>
    <submittedName>
        <fullName evidence="4">DUF1707 and DUF2154 domain-containing protein</fullName>
    </submittedName>
</protein>
<feature type="compositionally biased region" description="Polar residues" evidence="1">
    <location>
        <begin position="109"/>
        <end position="118"/>
    </location>
</feature>
<gene>
    <name evidence="4" type="ORF">ITI46_19525</name>
</gene>
<dbReference type="PANTHER" id="PTHR40763">
    <property type="entry name" value="MEMBRANE PROTEIN-RELATED"/>
    <property type="match status" value="1"/>
</dbReference>
<keyword evidence="5" id="KW-1185">Reference proteome</keyword>
<evidence type="ECO:0000256" key="1">
    <source>
        <dbReference type="SAM" id="MobiDB-lite"/>
    </source>
</evidence>
<evidence type="ECO:0000313" key="5">
    <source>
        <dbReference type="Proteomes" id="UP001519064"/>
    </source>
</evidence>
<accession>A0ABS3XEM4</accession>
<dbReference type="Pfam" id="PF08044">
    <property type="entry name" value="DUF1707"/>
    <property type="match status" value="1"/>
</dbReference>
<comment type="caution">
    <text evidence="4">The sequence shown here is derived from an EMBL/GenBank/DDBJ whole genome shotgun (WGS) entry which is preliminary data.</text>
</comment>
<evidence type="ECO:0000313" key="4">
    <source>
        <dbReference type="EMBL" id="MBO8193835.1"/>
    </source>
</evidence>
<proteinExistence type="predicted"/>
<feature type="compositionally biased region" description="Polar residues" evidence="1">
    <location>
        <begin position="1"/>
        <end position="14"/>
    </location>
</feature>
<dbReference type="Proteomes" id="UP001519064">
    <property type="component" value="Unassembled WGS sequence"/>
</dbReference>
<dbReference type="RefSeq" id="WP_209240950.1">
    <property type="nucleotide sequence ID" value="NZ_JADKMA010000097.1"/>
</dbReference>
<evidence type="ECO:0000259" key="3">
    <source>
        <dbReference type="Pfam" id="PF09922"/>
    </source>
</evidence>
<feature type="region of interest" description="Disordered" evidence="1">
    <location>
        <begin position="92"/>
        <end position="118"/>
    </location>
</feature>
<name>A0ABS3XEM4_9ACTN</name>
<feature type="compositionally biased region" description="Pro residues" evidence="1">
    <location>
        <begin position="18"/>
        <end position="34"/>
    </location>
</feature>
<feature type="domain" description="Cell wall-active antibiotics response LiaF-like C-terminal" evidence="3">
    <location>
        <begin position="155"/>
        <end position="219"/>
    </location>
</feature>
<reference evidence="4 5" key="1">
    <citation type="submission" date="2020-11" db="EMBL/GenBank/DDBJ databases">
        <title>Streptomyces spirodelae sp. nov., isolated from duckweed.</title>
        <authorList>
            <person name="Saimee Y."/>
            <person name="Duangmal K."/>
        </authorList>
    </citation>
    <scope>NUCLEOTIDE SEQUENCE [LARGE SCALE GENOMIC DNA]</scope>
    <source>
        <strain evidence="4 5">S16-07</strain>
    </source>
</reference>
<dbReference type="InterPro" id="IPR024425">
    <property type="entry name" value="LiaF-like_C"/>
</dbReference>
<dbReference type="EMBL" id="JADKMA010000097">
    <property type="protein sequence ID" value="MBO8193835.1"/>
    <property type="molecule type" value="Genomic_DNA"/>
</dbReference>
<dbReference type="Pfam" id="PF09922">
    <property type="entry name" value="LiaF-like_C"/>
    <property type="match status" value="1"/>
</dbReference>
<dbReference type="InterPro" id="IPR012551">
    <property type="entry name" value="DUF1707_SHOCT-like"/>
</dbReference>
<organism evidence="4 5">
    <name type="scientific">Streptomyces oryzae</name>
    <dbReference type="NCBI Taxonomy" id="1434886"/>
    <lineage>
        <taxon>Bacteria</taxon>
        <taxon>Bacillati</taxon>
        <taxon>Actinomycetota</taxon>
        <taxon>Actinomycetes</taxon>
        <taxon>Kitasatosporales</taxon>
        <taxon>Streptomycetaceae</taxon>
        <taxon>Streptomyces</taxon>
    </lineage>
</organism>